<dbReference type="InterPro" id="IPR036291">
    <property type="entry name" value="NAD(P)-bd_dom_sf"/>
</dbReference>
<protein>
    <recommendedName>
        <fullName evidence="1">Saccharopine dehydrogenase NADP binding domain-containing protein</fullName>
    </recommendedName>
</protein>
<reference evidence="2 3" key="1">
    <citation type="journal article" date="2024" name="Commun. Biol.">
        <title>Comparative genomic analysis of thermophilic fungi reveals convergent evolutionary adaptations and gene losses.</title>
        <authorList>
            <person name="Steindorff A.S."/>
            <person name="Aguilar-Pontes M.V."/>
            <person name="Robinson A.J."/>
            <person name="Andreopoulos B."/>
            <person name="LaButti K."/>
            <person name="Kuo A."/>
            <person name="Mondo S."/>
            <person name="Riley R."/>
            <person name="Otillar R."/>
            <person name="Haridas S."/>
            <person name="Lipzen A."/>
            <person name="Grimwood J."/>
            <person name="Schmutz J."/>
            <person name="Clum A."/>
            <person name="Reid I.D."/>
            <person name="Moisan M.C."/>
            <person name="Butler G."/>
            <person name="Nguyen T.T.M."/>
            <person name="Dewar K."/>
            <person name="Conant G."/>
            <person name="Drula E."/>
            <person name="Henrissat B."/>
            <person name="Hansel C."/>
            <person name="Singer S."/>
            <person name="Hutchinson M.I."/>
            <person name="de Vries R.P."/>
            <person name="Natvig D.O."/>
            <person name="Powell A.J."/>
            <person name="Tsang A."/>
            <person name="Grigoriev I.V."/>
        </authorList>
    </citation>
    <scope>NUCLEOTIDE SEQUENCE [LARGE SCALE GENOMIC DNA]</scope>
    <source>
        <strain evidence="2 3">CBS 494.80</strain>
    </source>
</reference>
<dbReference type="EMBL" id="JAZHXI010000009">
    <property type="protein sequence ID" value="KAL2068183.1"/>
    <property type="molecule type" value="Genomic_DNA"/>
</dbReference>
<comment type="caution">
    <text evidence="2">The sequence shown here is derived from an EMBL/GenBank/DDBJ whole genome shotgun (WGS) entry which is preliminary data.</text>
</comment>
<evidence type="ECO:0000313" key="3">
    <source>
        <dbReference type="Proteomes" id="UP001595075"/>
    </source>
</evidence>
<evidence type="ECO:0000313" key="2">
    <source>
        <dbReference type="EMBL" id="KAL2068183.1"/>
    </source>
</evidence>
<evidence type="ECO:0000259" key="1">
    <source>
        <dbReference type="Pfam" id="PF03435"/>
    </source>
</evidence>
<organism evidence="2 3">
    <name type="scientific">Oculimacula yallundae</name>
    <dbReference type="NCBI Taxonomy" id="86028"/>
    <lineage>
        <taxon>Eukaryota</taxon>
        <taxon>Fungi</taxon>
        <taxon>Dikarya</taxon>
        <taxon>Ascomycota</taxon>
        <taxon>Pezizomycotina</taxon>
        <taxon>Leotiomycetes</taxon>
        <taxon>Helotiales</taxon>
        <taxon>Ploettnerulaceae</taxon>
        <taxon>Oculimacula</taxon>
    </lineage>
</organism>
<feature type="domain" description="Saccharopine dehydrogenase NADP binding" evidence="1">
    <location>
        <begin position="5"/>
        <end position="123"/>
    </location>
</feature>
<dbReference type="PANTHER" id="PTHR43781">
    <property type="entry name" value="SACCHAROPINE DEHYDROGENASE"/>
    <property type="match status" value="1"/>
</dbReference>
<dbReference type="Pfam" id="PF03435">
    <property type="entry name" value="Sacchrp_dh_NADP"/>
    <property type="match status" value="1"/>
</dbReference>
<dbReference type="InterPro" id="IPR005097">
    <property type="entry name" value="Sacchrp_dh_NADP-bd"/>
</dbReference>
<sequence length="328" mass="34619">MSDLIIYGATGYTGRLSAANAKKQGLKFTIAARNEKGLKELAAELGVPFLVFSVDEREKVDAALKDNLVLLNTAGPFFRTAEPLIDAAIRNRVHYLDTAAELDSYYLAEKRDAEANEAGITIMPGAGGSVAQFGSLAGRVILPGQKIKSLDIALAVTGPMSRGSVISATENITTSTLQRNGGEVVAAKSPELVEFDFDNGMGPVQCFQITLPDVITLGKSTGVPNIRTFLHTTGGFPTGDLVLLPDGPTPGERDSNPYQVSVIATAEDGTVRRAVLHTMNGYSFTTLASVEAARRILGGEVQTGFQTPAEVFGAGFAETIGGTTFKFL</sequence>
<dbReference type="Gene3D" id="3.40.50.720">
    <property type="entry name" value="NAD(P)-binding Rossmann-like Domain"/>
    <property type="match status" value="1"/>
</dbReference>
<dbReference type="Proteomes" id="UP001595075">
    <property type="component" value="Unassembled WGS sequence"/>
</dbReference>
<keyword evidence="3" id="KW-1185">Reference proteome</keyword>
<proteinExistence type="predicted"/>
<gene>
    <name evidence="2" type="ORF">VTL71DRAFT_16281</name>
</gene>
<name>A0ABR4CGA8_9HELO</name>
<dbReference type="PANTHER" id="PTHR43781:SF1">
    <property type="entry name" value="SACCHAROPINE DEHYDROGENASE"/>
    <property type="match status" value="1"/>
</dbReference>
<dbReference type="SUPFAM" id="SSF51735">
    <property type="entry name" value="NAD(P)-binding Rossmann-fold domains"/>
    <property type="match status" value="1"/>
</dbReference>
<accession>A0ABR4CGA8</accession>